<evidence type="ECO:0000256" key="1">
    <source>
        <dbReference type="ARBA" id="ARBA00008056"/>
    </source>
</evidence>
<dbReference type="Pfam" id="PF03171">
    <property type="entry name" value="2OG-FeII_Oxy"/>
    <property type="match status" value="1"/>
</dbReference>
<dbReference type="InterPro" id="IPR005123">
    <property type="entry name" value="Oxoglu/Fe-dep_dioxygenase_dom"/>
</dbReference>
<dbReference type="GO" id="GO:0044283">
    <property type="term" value="P:small molecule biosynthetic process"/>
    <property type="evidence" value="ECO:0007669"/>
    <property type="project" value="UniProtKB-ARBA"/>
</dbReference>
<dbReference type="InterPro" id="IPR044861">
    <property type="entry name" value="IPNS-like_FE2OG_OXY"/>
</dbReference>
<dbReference type="EMBL" id="JQ012797">
    <property type="protein sequence ID" value="AFD18252.1"/>
    <property type="molecule type" value="Genomic_DNA"/>
</dbReference>
<keyword evidence="2" id="KW-0479">Metal-binding</keyword>
<keyword evidence="2" id="KW-0560">Oxidoreductase</keyword>
<dbReference type="InterPro" id="IPR027443">
    <property type="entry name" value="IPNS-like_sf"/>
</dbReference>
<dbReference type="InterPro" id="IPR026992">
    <property type="entry name" value="DIOX_N"/>
</dbReference>
<reference evidence="4" key="1">
    <citation type="submission" date="2011-11" db="EMBL/GenBank/DDBJ databases">
        <title>Fungal Tropolone Biosynthesis.</title>
        <authorList>
            <person name="Cox R.J."/>
            <person name="Harley K."/>
            <person name="Davison J."/>
        </authorList>
    </citation>
    <scope>NUCLEOTIDE SEQUENCE</scope>
    <source>
        <strain evidence="4">IMI 354451</strain>
    </source>
</reference>
<dbReference type="PANTHER" id="PTHR47990">
    <property type="entry name" value="2-OXOGLUTARATE (2OG) AND FE(II)-DEPENDENT OXYGENASE SUPERFAMILY PROTEIN-RELATED"/>
    <property type="match status" value="1"/>
</dbReference>
<dbReference type="GO" id="GO:0016491">
    <property type="term" value="F:oxidoreductase activity"/>
    <property type="evidence" value="ECO:0007669"/>
    <property type="project" value="UniProtKB-KW"/>
</dbReference>
<organism evidence="4">
    <name type="scientific">Sarocladium strictum</name>
    <name type="common">Black bundle disease fungus</name>
    <name type="synonym">Acremonium strictum</name>
    <dbReference type="NCBI Taxonomy" id="5046"/>
    <lineage>
        <taxon>Eukaryota</taxon>
        <taxon>Fungi</taxon>
        <taxon>Dikarya</taxon>
        <taxon>Ascomycota</taxon>
        <taxon>Pezizomycotina</taxon>
        <taxon>Sordariomycetes</taxon>
        <taxon>Hypocreomycetidae</taxon>
        <taxon>Hypocreales</taxon>
        <taxon>Sarocladiaceae</taxon>
        <taxon>Sarocladium</taxon>
    </lineage>
</organism>
<protein>
    <submittedName>
        <fullName evidence="4">L3</fullName>
    </submittedName>
</protein>
<evidence type="ECO:0000259" key="3">
    <source>
        <dbReference type="PROSITE" id="PS51471"/>
    </source>
</evidence>
<dbReference type="InterPro" id="IPR050231">
    <property type="entry name" value="Iron_ascorbate_oxido_reductase"/>
</dbReference>
<dbReference type="Pfam" id="PF14226">
    <property type="entry name" value="DIOX_N"/>
    <property type="match status" value="1"/>
</dbReference>
<sequence>MGSLTDNAAIPTVDISAFLDPNASQEARQDVVNAMSNACHVYGFFNLAGHGIPQETLREAFELNKMFFALPEESKKEVLISKSIGQSFRGYEPPGIQTHHKGLLPDIKETFMVGREVPLDDPDCGTFSTGPNLWPSSLPKEKFQDRIMAYQGSMLELVKNILAILAQGLPKEWGCSPTVFNSLLDKPSIPMRFLHYAPVPSQLEDVRQFGVADHTDFGCVSILLQEPGTSGLEVYYPPSDSWIPVPVIDDGFVINMGDMMQRYTGGYYRSARHRVLTNREKHRHSVAFFLNGNLGLKAKALDGSETETVVGDWIRGRLIDTMGQTGKLLQRESPKPVVLP</sequence>
<dbReference type="SMR" id="H9BFB9"/>
<dbReference type="SUPFAM" id="SSF51197">
    <property type="entry name" value="Clavaminate synthase-like"/>
    <property type="match status" value="1"/>
</dbReference>
<feature type="domain" description="Fe2OG dioxygenase" evidence="3">
    <location>
        <begin position="187"/>
        <end position="292"/>
    </location>
</feature>
<gene>
    <name evidence="4" type="primary">L3</name>
</gene>
<comment type="similarity">
    <text evidence="1 2">Belongs to the iron/ascorbate-dependent oxidoreductase family.</text>
</comment>
<name>H9BFB9_SARSR</name>
<keyword evidence="2" id="KW-0408">Iron</keyword>
<dbReference type="GO" id="GO:0046872">
    <property type="term" value="F:metal ion binding"/>
    <property type="evidence" value="ECO:0007669"/>
    <property type="project" value="UniProtKB-KW"/>
</dbReference>
<dbReference type="PROSITE" id="PS51471">
    <property type="entry name" value="FE2OG_OXY"/>
    <property type="match status" value="1"/>
</dbReference>
<dbReference type="Gene3D" id="2.60.120.330">
    <property type="entry name" value="B-lactam Antibiotic, Isopenicillin N Synthase, Chain"/>
    <property type="match status" value="1"/>
</dbReference>
<proteinExistence type="inferred from homology"/>
<evidence type="ECO:0000256" key="2">
    <source>
        <dbReference type="RuleBase" id="RU003682"/>
    </source>
</evidence>
<dbReference type="AlphaFoldDB" id="H9BFB9"/>
<evidence type="ECO:0000313" key="4">
    <source>
        <dbReference type="EMBL" id="AFD18252.1"/>
    </source>
</evidence>
<accession>H9BFB9</accession>